<keyword evidence="4" id="KW-1185">Reference proteome</keyword>
<comment type="caution">
    <text evidence="3">The sequence shown here is derived from an EMBL/GenBank/DDBJ whole genome shotgun (WGS) entry which is preliminary data.</text>
</comment>
<accession>A0A2G2VLF2</accession>
<reference evidence="4" key="2">
    <citation type="journal article" date="2017" name="J. Anim. Genet.">
        <title>Multiple reference genome sequences of hot pepper reveal the massive evolution of plant disease resistance genes by retroduplication.</title>
        <authorList>
            <person name="Kim S."/>
            <person name="Park J."/>
            <person name="Yeom S.-I."/>
            <person name="Kim Y.-M."/>
            <person name="Seo E."/>
            <person name="Kim K.-T."/>
            <person name="Kim M.-S."/>
            <person name="Lee J.M."/>
            <person name="Cheong K."/>
            <person name="Shin H.-S."/>
            <person name="Kim S.-B."/>
            <person name="Han K."/>
            <person name="Lee J."/>
            <person name="Park M."/>
            <person name="Lee H.-A."/>
            <person name="Lee H.-Y."/>
            <person name="Lee Y."/>
            <person name="Oh S."/>
            <person name="Lee J.H."/>
            <person name="Choi E."/>
            <person name="Choi E."/>
            <person name="Lee S.E."/>
            <person name="Jeon J."/>
            <person name="Kim H."/>
            <person name="Choi G."/>
            <person name="Song H."/>
            <person name="Lee J."/>
            <person name="Lee S.-C."/>
            <person name="Kwon J.-K."/>
            <person name="Lee H.-Y."/>
            <person name="Koo N."/>
            <person name="Hong Y."/>
            <person name="Kim R.W."/>
            <person name="Kang W.-H."/>
            <person name="Huh J.H."/>
            <person name="Kang B.-C."/>
            <person name="Yang T.-J."/>
            <person name="Lee Y.-H."/>
            <person name="Bennetzen J.L."/>
            <person name="Choi D."/>
        </authorList>
    </citation>
    <scope>NUCLEOTIDE SEQUENCE [LARGE SCALE GENOMIC DNA]</scope>
    <source>
        <strain evidence="4">cv. PBC81</strain>
    </source>
</reference>
<dbReference type="Gene3D" id="1.25.10.10">
    <property type="entry name" value="Leucine-rich Repeat Variant"/>
    <property type="match status" value="1"/>
</dbReference>
<dbReference type="PANTHER" id="PTHR48153">
    <property type="entry name" value="UFM1-SPECIFIC PROTEASE 2"/>
    <property type="match status" value="1"/>
</dbReference>
<proteinExistence type="predicted"/>
<dbReference type="InterPro" id="IPR016024">
    <property type="entry name" value="ARM-type_fold"/>
</dbReference>
<gene>
    <name evidence="3" type="ORF">CQW23_25587</name>
</gene>
<dbReference type="Proteomes" id="UP000224567">
    <property type="component" value="Unassembled WGS sequence"/>
</dbReference>
<dbReference type="GO" id="GO:0071567">
    <property type="term" value="F:deUFMylase activity"/>
    <property type="evidence" value="ECO:0007669"/>
    <property type="project" value="TreeGrafter"/>
</dbReference>
<organism evidence="3 4">
    <name type="scientific">Capsicum baccatum</name>
    <name type="common">Peruvian pepper</name>
    <dbReference type="NCBI Taxonomy" id="33114"/>
    <lineage>
        <taxon>Eukaryota</taxon>
        <taxon>Viridiplantae</taxon>
        <taxon>Streptophyta</taxon>
        <taxon>Embryophyta</taxon>
        <taxon>Tracheophyta</taxon>
        <taxon>Spermatophyta</taxon>
        <taxon>Magnoliopsida</taxon>
        <taxon>eudicotyledons</taxon>
        <taxon>Gunneridae</taxon>
        <taxon>Pentapetalae</taxon>
        <taxon>asterids</taxon>
        <taxon>lamiids</taxon>
        <taxon>Solanales</taxon>
        <taxon>Solanaceae</taxon>
        <taxon>Solanoideae</taxon>
        <taxon>Capsiceae</taxon>
        <taxon>Capsicum</taxon>
    </lineage>
</organism>
<evidence type="ECO:0000256" key="1">
    <source>
        <dbReference type="ARBA" id="ARBA00022801"/>
    </source>
</evidence>
<evidence type="ECO:0000259" key="2">
    <source>
        <dbReference type="Pfam" id="PF07910"/>
    </source>
</evidence>
<dbReference type="GO" id="GO:0006508">
    <property type="term" value="P:proteolysis"/>
    <property type="evidence" value="ECO:0007669"/>
    <property type="project" value="UniProtKB-KW"/>
</dbReference>
<feature type="domain" description="UFSP1/2/DUB catalytic" evidence="2">
    <location>
        <begin position="206"/>
        <end position="283"/>
    </location>
</feature>
<dbReference type="OrthoDB" id="1297026at2759"/>
<dbReference type="InterPro" id="IPR012462">
    <property type="entry name" value="UFSP1/2_DUB_cat"/>
</dbReference>
<evidence type="ECO:0000313" key="4">
    <source>
        <dbReference type="Proteomes" id="UP000224567"/>
    </source>
</evidence>
<keyword evidence="1" id="KW-0378">Hydrolase</keyword>
<sequence>MVLNEEVTKLLLVLIDMLVHIGIDPYWGDAVNDDGNEGELSMCSYGKESLDRLAIVLGGSVIVPNLPSMIFNFLDHEDWQIHYSVVTAIGVISEGCSKSGMTMMNEAALETLGSLAIQSQEGATYIYDSIMPHLKVILVAATSDTSQTLHAKYLGTHYHDYNRVRVETRRSLKELHEQIVYIDDEFMCFLLYRVIPLATAIKVPFLEIQQALVEIGDKDPSFIGSSEWIEAIELSFVLDKLIGLSCEIINVRSGAELPEKCRESALHFENQGTSVMIGRSYSYCNMLLAPSDAASGSILPMNVRISRDDNDPNDILRFRCICLGYSIMMM</sequence>
<dbReference type="SUPFAM" id="SSF48371">
    <property type="entry name" value="ARM repeat"/>
    <property type="match status" value="1"/>
</dbReference>
<dbReference type="AlphaFoldDB" id="A0A2G2VLF2"/>
<protein>
    <submittedName>
        <fullName evidence="3">Ufm1-specific protease</fullName>
    </submittedName>
</protein>
<dbReference type="PANTHER" id="PTHR48153:SF2">
    <property type="entry name" value="UFM1-SPECIFIC PROTEASE 2"/>
    <property type="match status" value="1"/>
</dbReference>
<keyword evidence="3" id="KW-0645">Protease</keyword>
<dbReference type="STRING" id="33114.A0A2G2VLF2"/>
<dbReference type="Pfam" id="PF07910">
    <property type="entry name" value="Peptidase_C78"/>
    <property type="match status" value="1"/>
</dbReference>
<dbReference type="InterPro" id="IPR011989">
    <property type="entry name" value="ARM-like"/>
</dbReference>
<dbReference type="EMBL" id="MLFT02000011">
    <property type="protein sequence ID" value="PHT33787.1"/>
    <property type="molecule type" value="Genomic_DNA"/>
</dbReference>
<dbReference type="Gene3D" id="3.90.70.130">
    <property type="match status" value="1"/>
</dbReference>
<name>A0A2G2VLF2_CAPBA</name>
<evidence type="ECO:0000313" key="3">
    <source>
        <dbReference type="EMBL" id="PHT33787.1"/>
    </source>
</evidence>
<reference evidence="3 4" key="1">
    <citation type="journal article" date="2017" name="Genome Biol.">
        <title>New reference genome sequences of hot pepper reveal the massive evolution of plant disease-resistance genes by retroduplication.</title>
        <authorList>
            <person name="Kim S."/>
            <person name="Park J."/>
            <person name="Yeom S.I."/>
            <person name="Kim Y.M."/>
            <person name="Seo E."/>
            <person name="Kim K.T."/>
            <person name="Kim M.S."/>
            <person name="Lee J.M."/>
            <person name="Cheong K."/>
            <person name="Shin H.S."/>
            <person name="Kim S.B."/>
            <person name="Han K."/>
            <person name="Lee J."/>
            <person name="Park M."/>
            <person name="Lee H.A."/>
            <person name="Lee H.Y."/>
            <person name="Lee Y."/>
            <person name="Oh S."/>
            <person name="Lee J.H."/>
            <person name="Choi E."/>
            <person name="Choi E."/>
            <person name="Lee S.E."/>
            <person name="Jeon J."/>
            <person name="Kim H."/>
            <person name="Choi G."/>
            <person name="Song H."/>
            <person name="Lee J."/>
            <person name="Lee S.C."/>
            <person name="Kwon J.K."/>
            <person name="Lee H.Y."/>
            <person name="Koo N."/>
            <person name="Hong Y."/>
            <person name="Kim R.W."/>
            <person name="Kang W.H."/>
            <person name="Huh J.H."/>
            <person name="Kang B.C."/>
            <person name="Yang T.J."/>
            <person name="Lee Y.H."/>
            <person name="Bennetzen J.L."/>
            <person name="Choi D."/>
        </authorList>
    </citation>
    <scope>NUCLEOTIDE SEQUENCE [LARGE SCALE GENOMIC DNA]</scope>
    <source>
        <strain evidence="4">cv. PBC81</strain>
    </source>
</reference>